<dbReference type="Pfam" id="PF14079">
    <property type="entry name" value="DUF4260"/>
    <property type="match status" value="1"/>
</dbReference>
<gene>
    <name evidence="2" type="ORF">TRIHO_06360</name>
</gene>
<feature type="transmembrane region" description="Helical" evidence="1">
    <location>
        <begin position="66"/>
        <end position="88"/>
    </location>
</feature>
<evidence type="ECO:0000256" key="1">
    <source>
        <dbReference type="SAM" id="Phobius"/>
    </source>
</evidence>
<proteinExistence type="predicted"/>
<dbReference type="RefSeq" id="WP_068240352.1">
    <property type="nucleotide sequence ID" value="NZ_LPUY01000013.1"/>
</dbReference>
<dbReference type="PATRIC" id="fig|1768241.3.peg.654"/>
<sequence>MAGGAGVILWQKAEGAAICAVGLWLYAGAESVLSLWAAILVFFAPDLSFVAYALGRRVGAFCYNLVHVYAFGALALAIGHLLQMPIWWEVGALLLAHSGFDRMLGYGLKTTEGFTVTHLGPIGTSRTG</sequence>
<dbReference type="OrthoDB" id="9813911at2"/>
<comment type="caution">
    <text evidence="2">The sequence shown here is derived from an EMBL/GenBank/DDBJ whole genome shotgun (WGS) entry which is preliminary data.</text>
</comment>
<name>A0A132C2Z7_9RHOB</name>
<feature type="transmembrane region" description="Helical" evidence="1">
    <location>
        <begin position="31"/>
        <end position="54"/>
    </location>
</feature>
<keyword evidence="1" id="KW-1133">Transmembrane helix</keyword>
<protein>
    <recommendedName>
        <fullName evidence="4">DUF4260 domain-containing protein</fullName>
    </recommendedName>
</protein>
<dbReference type="Proteomes" id="UP000068382">
    <property type="component" value="Unassembled WGS sequence"/>
</dbReference>
<dbReference type="AlphaFoldDB" id="A0A132C2Z7"/>
<accession>A0A132C2Z7</accession>
<keyword evidence="1" id="KW-0812">Transmembrane</keyword>
<reference evidence="2 3" key="1">
    <citation type="submission" date="2015-12" db="EMBL/GenBank/DDBJ databases">
        <title>Genome sequence of the marine Rhodobacteraceae strain O3.65, Candidatus Tritonibacter horizontis.</title>
        <authorList>
            <person name="Poehlein A."/>
            <person name="Giebel H.A."/>
            <person name="Voget S."/>
            <person name="Brinkhoff T."/>
        </authorList>
    </citation>
    <scope>NUCLEOTIDE SEQUENCE [LARGE SCALE GENOMIC DNA]</scope>
    <source>
        <strain evidence="2 3">O3.65</strain>
    </source>
</reference>
<keyword evidence="3" id="KW-1185">Reference proteome</keyword>
<evidence type="ECO:0000313" key="3">
    <source>
        <dbReference type="Proteomes" id="UP000068382"/>
    </source>
</evidence>
<dbReference type="InterPro" id="IPR025356">
    <property type="entry name" value="DUF4260"/>
</dbReference>
<organism evidence="2 3">
    <name type="scientific">Tritonibacter horizontis</name>
    <dbReference type="NCBI Taxonomy" id="1768241"/>
    <lineage>
        <taxon>Bacteria</taxon>
        <taxon>Pseudomonadati</taxon>
        <taxon>Pseudomonadota</taxon>
        <taxon>Alphaproteobacteria</taxon>
        <taxon>Rhodobacterales</taxon>
        <taxon>Paracoccaceae</taxon>
        <taxon>Tritonibacter</taxon>
    </lineage>
</organism>
<evidence type="ECO:0000313" key="2">
    <source>
        <dbReference type="EMBL" id="KUP94477.1"/>
    </source>
</evidence>
<evidence type="ECO:0008006" key="4">
    <source>
        <dbReference type="Google" id="ProtNLM"/>
    </source>
</evidence>
<keyword evidence="1" id="KW-0472">Membrane</keyword>
<dbReference type="EMBL" id="LPUY01000013">
    <property type="protein sequence ID" value="KUP94477.1"/>
    <property type="molecule type" value="Genomic_DNA"/>
</dbReference>